<gene>
    <name evidence="2" type="ORF">KQP761_LOCUS7674</name>
</gene>
<dbReference type="EMBL" id="CAJNOW010002659">
    <property type="protein sequence ID" value="CAF1359914.1"/>
    <property type="molecule type" value="Genomic_DNA"/>
</dbReference>
<reference evidence="2" key="1">
    <citation type="submission" date="2021-02" db="EMBL/GenBank/DDBJ databases">
        <authorList>
            <person name="Nowell W R."/>
        </authorList>
    </citation>
    <scope>NUCLEOTIDE SEQUENCE</scope>
</reference>
<accession>A0A815I755</accession>
<sequence length="183" mass="21308">MRKVIKEANVEGIKLGYGTSDFFHTANDIFDELNILTLMYADDVMVTCNSANDLEKFIKTFEKMTQEFGLTMSIKKTCIMSLKQLKEDSARRIFKGEEVDIPDIDIVIRNQKVDIVEYCAYLGCFVSRDQSPEKEIETRIAKASKAFNMLRNRIWYRKSISTESKLRIFRACVIQVRLYRSEV</sequence>
<comment type="caution">
    <text evidence="2">The sequence shown here is derived from an EMBL/GenBank/DDBJ whole genome shotgun (WGS) entry which is preliminary data.</text>
</comment>
<name>A0A815I755_9BILA</name>
<evidence type="ECO:0000313" key="2">
    <source>
        <dbReference type="EMBL" id="CAF1359914.1"/>
    </source>
</evidence>
<dbReference type="PANTHER" id="PTHR47027:SF20">
    <property type="entry name" value="REVERSE TRANSCRIPTASE-LIKE PROTEIN WITH RNA-DIRECTED DNA POLYMERASE DOMAIN"/>
    <property type="match status" value="1"/>
</dbReference>
<organism evidence="2 3">
    <name type="scientific">Rotaria magnacalcarata</name>
    <dbReference type="NCBI Taxonomy" id="392030"/>
    <lineage>
        <taxon>Eukaryota</taxon>
        <taxon>Metazoa</taxon>
        <taxon>Spiralia</taxon>
        <taxon>Gnathifera</taxon>
        <taxon>Rotifera</taxon>
        <taxon>Eurotatoria</taxon>
        <taxon>Bdelloidea</taxon>
        <taxon>Philodinida</taxon>
        <taxon>Philodinidae</taxon>
        <taxon>Rotaria</taxon>
    </lineage>
</organism>
<dbReference type="PROSITE" id="PS50878">
    <property type="entry name" value="RT_POL"/>
    <property type="match status" value="1"/>
</dbReference>
<dbReference type="AlphaFoldDB" id="A0A815I755"/>
<evidence type="ECO:0000259" key="1">
    <source>
        <dbReference type="PROSITE" id="PS50878"/>
    </source>
</evidence>
<dbReference type="Pfam" id="PF00078">
    <property type="entry name" value="RVT_1"/>
    <property type="match status" value="1"/>
</dbReference>
<protein>
    <recommendedName>
        <fullName evidence="1">Reverse transcriptase domain-containing protein</fullName>
    </recommendedName>
</protein>
<proteinExistence type="predicted"/>
<evidence type="ECO:0000313" key="3">
    <source>
        <dbReference type="Proteomes" id="UP000663834"/>
    </source>
</evidence>
<dbReference type="SUPFAM" id="SSF56672">
    <property type="entry name" value="DNA/RNA polymerases"/>
    <property type="match status" value="1"/>
</dbReference>
<dbReference type="InterPro" id="IPR043502">
    <property type="entry name" value="DNA/RNA_pol_sf"/>
</dbReference>
<dbReference type="Proteomes" id="UP000663834">
    <property type="component" value="Unassembled WGS sequence"/>
</dbReference>
<dbReference type="PANTHER" id="PTHR47027">
    <property type="entry name" value="REVERSE TRANSCRIPTASE DOMAIN-CONTAINING PROTEIN"/>
    <property type="match status" value="1"/>
</dbReference>
<dbReference type="OrthoDB" id="407509at2759"/>
<feature type="domain" description="Reverse transcriptase" evidence="1">
    <location>
        <begin position="1"/>
        <end position="99"/>
    </location>
</feature>
<dbReference type="InterPro" id="IPR000477">
    <property type="entry name" value="RT_dom"/>
</dbReference>